<sequence length="1963" mass="220075">MKSHGVKPVKVTVDPALAKSRDEEGDSQEQDFEAEESQPTASQDNGDKDTDESVPILFDNKDEVNNRDELAPSPSPLKTSPWGHHLRASSQPTDADHTDLTTFSEDEEFPPLDRILPQAVSLPKRRLKRQSSQLLSSRRKRQNQLPNSSQVSSPIRKLILPAPSIWDLPSSPPEFPEHHEPSQILGYTSPIPSLPASLPRPLSSLPSPQIGTVNSPIPVEEDDVGDTSDSDSVSSNHSAASGSEVVRQNVRKIRGVLPASWLRLDQQKHKPVVHNARKSPEPAPSQALKRGVALPKQSSSRPHNAAFHLDEFDESDEEPIREHSQISRLPLAPLPIVIYDEDDGASLMEQDFIDPMMPGRRKRPSSLNFSQRAKKQKKDSTNSVFSGHPGKPRQPRITEILGRSKSTASAVLPRRNLDQPKRRERNGNSTKHNSRKRAATPPLLSILDVIEPEAPEFVRIAARAVKRKKDLGRGSPTRKMISLATRGDNVDALSALRDWKAGRTRPNTSVQPSRRPEPPRTRPALQETSANPRPSPSQARPRQLGSFPQRLAKQSNLDEFVTVDVDAPPTSKPTLAAAKLPRRKPWYDYMADARPAQLETEVLDTGRKRLRRQKRSLDAFYKSLNVPLTATGRRGQTVALELPVLQEATYQRMGKSLDNEEPLTTEEKGIKAKSRFRKRRLPRHIDPEAPQYTRANDPLPASTPTMEDVAEPQCQDKLVGLGPYGSHYTHHFDVFPLDQGVFFHESTIIGRGFVRKAKEIGLSGKLRRHRSAISFVLDGQTLRWGVWDDQASSELGILSDWIMEQLSSLSTCDAVLRTVEGANFIVNYIVESLSVQNDDAERAFTSRSLEVFSSLVARLESLDWNTVQEDRKKAHLQVATRISIAILAIWSLCQAPGGDAKQGREVENLLKRLTSVTVKGLLSNGLDELRALYGELQRSAFRERGIRGDQVLANCWVVVIRVLESANIPRNSFWDVTHFVMLTPAVVSGSDSQALERLWQDMFTLLPLGEFDNEGILVPGLRKTSPLEGWKLPQQLLRRVFQLYKSNARQSPSFNEYCRALVARCHFLVQQWGWYNKCTGIIGVIFDFFGSEDLAHLRNEEVYKSPRFLEDLGSNPSLSIEPEDRCFHIFIKILALAIQRLKQLGRLNDIKNLVARTLPNHDRQHLKEDTVHQRDLAALRNHHDLLCTLFWAAPSELRPAVHLVEKLVVPGTAHKEACLINLRAWNQLARFVASTDETGAEFRPFVVWVNNVFNQTLEQYLSAASDIEQQFRTLSSETPGLADARDEMIARNKATAMDVLRFSVNASLDFLKHCKTFEATTCALNITQLQKVFTSLDLQSPKFDWAVVRVALETLEHYFGCLDKVSEEQYSSGLTNKVDPQHIDDAILLFNEKLVKDFFWMGRTIIGLPTIASFGKRTDHGVCVEKTVALSARIAARFIKNRLTRLSRFFLHGKYCLFSDIPKNLNTPARRYLPLFIAGLLKNHVFDFKDIDTGTLELWVLSITKPFRLLGYENYLAEVLKNHGIAFMERVTVVGVTSDYNFNLDMFASAIHFMRKSLREAGGSAQSRQLRADYDKSLQLVMRKMKEDLALLRGERAEHAPYIDFVRQVISLIKSHGVNICVVDPFFTQPSADYTPPMQDPQLHTAGIVAYGVRLGENDARAAPQLFHYLYNNFKIALGTDRLAQERIILAEAMRKNPHVVTFMLGLMIPAVVRACAQVEEAWLLLEVCVDALADVLVAACVPRELVGSDVEHAAEVLRTVVAWFGKLRDVGVLSLRRAHVMGLLAKVVHILQPSLRTAVYYPLGTESIQGARGAVDVMDRLLGEARDVVGEALALPGGDIAVEKVPVEALLVGLEASPAESPLNVRVQEFVKLIMADVRRNWVVTEERVTVQMAAGGRIGTQSATQSGMGTKYGPWRRRMLLRTWYDLVGSWDLVGMGRTNMERGESKRGKRSNLDAGDMFF</sequence>
<feature type="compositionally biased region" description="Acidic residues" evidence="1">
    <location>
        <begin position="219"/>
        <end position="229"/>
    </location>
</feature>
<feature type="compositionally biased region" description="Low complexity" evidence="1">
    <location>
        <begin position="189"/>
        <end position="208"/>
    </location>
</feature>
<proteinExistence type="predicted"/>
<feature type="region of interest" description="Disordered" evidence="1">
    <location>
        <begin position="1944"/>
        <end position="1963"/>
    </location>
</feature>
<evidence type="ECO:0000256" key="1">
    <source>
        <dbReference type="SAM" id="MobiDB-lite"/>
    </source>
</evidence>
<feature type="region of interest" description="Disordered" evidence="1">
    <location>
        <begin position="687"/>
        <end position="709"/>
    </location>
</feature>
<reference evidence="2" key="1">
    <citation type="submission" date="2023-06" db="EMBL/GenBank/DDBJ databases">
        <title>Genome-scale phylogeny and comparative genomics of the fungal order Sordariales.</title>
        <authorList>
            <consortium name="Lawrence Berkeley National Laboratory"/>
            <person name="Hensen N."/>
            <person name="Bonometti L."/>
            <person name="Westerberg I."/>
            <person name="Brannstrom I.O."/>
            <person name="Guillou S."/>
            <person name="Cros-Aarteil S."/>
            <person name="Calhoun S."/>
            <person name="Haridas S."/>
            <person name="Kuo A."/>
            <person name="Mondo S."/>
            <person name="Pangilinan J."/>
            <person name="Riley R."/>
            <person name="Labutti K."/>
            <person name="Andreopoulos B."/>
            <person name="Lipzen A."/>
            <person name="Chen C."/>
            <person name="Yanf M."/>
            <person name="Daum C."/>
            <person name="Ng V."/>
            <person name="Clum A."/>
            <person name="Steindorff A."/>
            <person name="Ohm R."/>
            <person name="Martin F."/>
            <person name="Silar P."/>
            <person name="Natvig D."/>
            <person name="Lalanne C."/>
            <person name="Gautier V."/>
            <person name="Ament-Velasquez S.L."/>
            <person name="Kruys A."/>
            <person name="Hutchinson M.I."/>
            <person name="Powell A.J."/>
            <person name="Barry K."/>
            <person name="Miller A.N."/>
            <person name="Grigoriev I.V."/>
            <person name="Debuchy R."/>
            <person name="Gladieux P."/>
            <person name="Thoren M.H."/>
            <person name="Johannesson H."/>
        </authorList>
    </citation>
    <scope>NUCLEOTIDE SEQUENCE</scope>
    <source>
        <strain evidence="2">SMH4607-1</strain>
    </source>
</reference>
<dbReference type="Proteomes" id="UP001172102">
    <property type="component" value="Unassembled WGS sequence"/>
</dbReference>
<feature type="compositionally biased region" description="Polar residues" evidence="1">
    <location>
        <begin position="143"/>
        <end position="153"/>
    </location>
</feature>
<gene>
    <name evidence="2" type="ORF">B0H67DRAFT_593293</name>
</gene>
<dbReference type="GO" id="GO:0035361">
    <property type="term" value="C:Cul8-RING ubiquitin ligase complex"/>
    <property type="evidence" value="ECO:0007669"/>
    <property type="project" value="TreeGrafter"/>
</dbReference>
<dbReference type="PANTHER" id="PTHR28122">
    <property type="entry name" value="E3 UBIQUITIN-PROTEIN LIGASE SUBSTRATE RECEPTOR MMS22"/>
    <property type="match status" value="1"/>
</dbReference>
<dbReference type="GO" id="GO:0000724">
    <property type="term" value="P:double-strand break repair via homologous recombination"/>
    <property type="evidence" value="ECO:0007669"/>
    <property type="project" value="TreeGrafter"/>
</dbReference>
<feature type="region of interest" description="Disordered" evidence="1">
    <location>
        <begin position="268"/>
        <end position="302"/>
    </location>
</feature>
<feature type="region of interest" description="Disordered" evidence="1">
    <location>
        <begin position="1"/>
        <end position="156"/>
    </location>
</feature>
<feature type="compositionally biased region" description="Basic and acidic residues" evidence="1">
    <location>
        <begin position="59"/>
        <end position="70"/>
    </location>
</feature>
<evidence type="ECO:0000313" key="3">
    <source>
        <dbReference type="Proteomes" id="UP001172102"/>
    </source>
</evidence>
<feature type="compositionally biased region" description="Low complexity" evidence="1">
    <location>
        <begin position="529"/>
        <end position="543"/>
    </location>
</feature>
<evidence type="ECO:0000313" key="2">
    <source>
        <dbReference type="EMBL" id="KAK0705147.1"/>
    </source>
</evidence>
<dbReference type="GO" id="GO:0031297">
    <property type="term" value="P:replication fork processing"/>
    <property type="evidence" value="ECO:0007669"/>
    <property type="project" value="InterPro"/>
</dbReference>
<feature type="region of interest" description="Disordered" evidence="1">
    <location>
        <begin position="355"/>
        <end position="440"/>
    </location>
</feature>
<feature type="region of interest" description="Disordered" evidence="1">
    <location>
        <begin position="496"/>
        <end position="543"/>
    </location>
</feature>
<comment type="caution">
    <text evidence="2">The sequence shown here is derived from an EMBL/GenBank/DDBJ whole genome shotgun (WGS) entry which is preliminary data.</text>
</comment>
<name>A0AA39ZX12_9PEZI</name>
<dbReference type="GO" id="GO:0005634">
    <property type="term" value="C:nucleus"/>
    <property type="evidence" value="ECO:0007669"/>
    <property type="project" value="InterPro"/>
</dbReference>
<dbReference type="PANTHER" id="PTHR28122:SF1">
    <property type="entry name" value="E3 UBIQUITIN-PROTEIN LIGASE SUBSTRATE RECEPTOR MMS22"/>
    <property type="match status" value="1"/>
</dbReference>
<dbReference type="Pfam" id="PF09462">
    <property type="entry name" value="Mus7"/>
    <property type="match status" value="1"/>
</dbReference>
<feature type="region of interest" description="Disordered" evidence="1">
    <location>
        <begin position="169"/>
        <end position="246"/>
    </location>
</feature>
<feature type="compositionally biased region" description="Acidic residues" evidence="1">
    <location>
        <begin position="23"/>
        <end position="36"/>
    </location>
</feature>
<protein>
    <submittedName>
        <fullName evidence="2">Mus7/MMS22 family-domain-containing protein</fullName>
    </submittedName>
</protein>
<organism evidence="2 3">
    <name type="scientific">Lasiosphaeris hirsuta</name>
    <dbReference type="NCBI Taxonomy" id="260670"/>
    <lineage>
        <taxon>Eukaryota</taxon>
        <taxon>Fungi</taxon>
        <taxon>Dikarya</taxon>
        <taxon>Ascomycota</taxon>
        <taxon>Pezizomycotina</taxon>
        <taxon>Sordariomycetes</taxon>
        <taxon>Sordariomycetidae</taxon>
        <taxon>Sordariales</taxon>
        <taxon>Lasiosphaeriaceae</taxon>
        <taxon>Lasiosphaeris</taxon>
    </lineage>
</organism>
<dbReference type="InterPro" id="IPR019021">
    <property type="entry name" value="Mms22"/>
</dbReference>
<accession>A0AA39ZX12</accession>
<keyword evidence="3" id="KW-1185">Reference proteome</keyword>
<feature type="compositionally biased region" description="Low complexity" evidence="1">
    <location>
        <begin position="230"/>
        <end position="243"/>
    </location>
</feature>
<dbReference type="EMBL" id="JAUKUA010000007">
    <property type="protein sequence ID" value="KAK0705147.1"/>
    <property type="molecule type" value="Genomic_DNA"/>
</dbReference>